<dbReference type="Gene3D" id="1.20.1070.10">
    <property type="entry name" value="Rhodopsin 7-helix transmembrane proteins"/>
    <property type="match status" value="1"/>
</dbReference>
<feature type="transmembrane region" description="Helical" evidence="2">
    <location>
        <begin position="125"/>
        <end position="143"/>
    </location>
</feature>
<dbReference type="AlphaFoldDB" id="A0AAD7FIW9"/>
<dbReference type="Proteomes" id="UP001221757">
    <property type="component" value="Unassembled WGS sequence"/>
</dbReference>
<reference evidence="3" key="1">
    <citation type="submission" date="2023-03" db="EMBL/GenBank/DDBJ databases">
        <title>Massive genome expansion in bonnet fungi (Mycena s.s.) driven by repeated elements and novel gene families across ecological guilds.</title>
        <authorList>
            <consortium name="Lawrence Berkeley National Laboratory"/>
            <person name="Harder C.B."/>
            <person name="Miyauchi S."/>
            <person name="Viragh M."/>
            <person name="Kuo A."/>
            <person name="Thoen E."/>
            <person name="Andreopoulos B."/>
            <person name="Lu D."/>
            <person name="Skrede I."/>
            <person name="Drula E."/>
            <person name="Henrissat B."/>
            <person name="Morin E."/>
            <person name="Kohler A."/>
            <person name="Barry K."/>
            <person name="LaButti K."/>
            <person name="Morin E."/>
            <person name="Salamov A."/>
            <person name="Lipzen A."/>
            <person name="Mereny Z."/>
            <person name="Hegedus B."/>
            <person name="Baldrian P."/>
            <person name="Stursova M."/>
            <person name="Weitz H."/>
            <person name="Taylor A."/>
            <person name="Grigoriev I.V."/>
            <person name="Nagy L.G."/>
            <person name="Martin F."/>
            <person name="Kauserud H."/>
        </authorList>
    </citation>
    <scope>NUCLEOTIDE SEQUENCE</scope>
    <source>
        <strain evidence="3">CBHHK067</strain>
    </source>
</reference>
<protein>
    <recommendedName>
        <fullName evidence="5">G-protein coupled receptors family 2 profile 2 domain-containing protein</fullName>
    </recommendedName>
</protein>
<organism evidence="3 4">
    <name type="scientific">Mycena rosella</name>
    <name type="common">Pink bonnet</name>
    <name type="synonym">Agaricus rosellus</name>
    <dbReference type="NCBI Taxonomy" id="1033263"/>
    <lineage>
        <taxon>Eukaryota</taxon>
        <taxon>Fungi</taxon>
        <taxon>Dikarya</taxon>
        <taxon>Basidiomycota</taxon>
        <taxon>Agaricomycotina</taxon>
        <taxon>Agaricomycetes</taxon>
        <taxon>Agaricomycetidae</taxon>
        <taxon>Agaricales</taxon>
        <taxon>Marasmiineae</taxon>
        <taxon>Mycenaceae</taxon>
        <taxon>Mycena</taxon>
    </lineage>
</organism>
<feature type="transmembrane region" description="Helical" evidence="2">
    <location>
        <begin position="176"/>
        <end position="197"/>
    </location>
</feature>
<keyword evidence="2" id="KW-1133">Transmembrane helix</keyword>
<keyword evidence="2" id="KW-0472">Membrane</keyword>
<proteinExistence type="predicted"/>
<gene>
    <name evidence="3" type="ORF">B0H17DRAFT_1110848</name>
</gene>
<feature type="transmembrane region" description="Helical" evidence="2">
    <location>
        <begin position="20"/>
        <end position="42"/>
    </location>
</feature>
<dbReference type="EMBL" id="JARKIE010000585">
    <property type="protein sequence ID" value="KAJ7626469.1"/>
    <property type="molecule type" value="Genomic_DNA"/>
</dbReference>
<evidence type="ECO:0008006" key="5">
    <source>
        <dbReference type="Google" id="ProtNLM"/>
    </source>
</evidence>
<sequence>MSNTKLHVPNALDAHLQDVLLTFGITGSVLTGLLLLVIAYAAWNPISRHHLNRVSFRLLVCALISNLLFVTTGIQVFSGPSAGCSFVAFFGASNLMFSGCMFFCTALNLQLVLVQHINGNLMERFYYIGSVTAVAILNIPPYAAGQLGYSNLNGTCWFSDPRPDVQLRWLLGTQSVWILLMSTGEVVCFFVILGYMYRMRSLRVLSNSSMLSLGAIPKPPIVLYRNIILRIGLYPLLSCCLNFTGSILGIWLSKNRVPTELQWRISFVRQPDLSVFALRPILYTLLAAADPVHHAQYPLLLQLTTHHLNRASSAPCLHSETTANPHTPPALPPVSRTRTRTG</sequence>
<feature type="transmembrane region" description="Helical" evidence="2">
    <location>
        <begin position="86"/>
        <end position="113"/>
    </location>
</feature>
<feature type="region of interest" description="Disordered" evidence="1">
    <location>
        <begin position="317"/>
        <end position="342"/>
    </location>
</feature>
<accession>A0AAD7FIW9</accession>
<comment type="caution">
    <text evidence="3">The sequence shown here is derived from an EMBL/GenBank/DDBJ whole genome shotgun (WGS) entry which is preliminary data.</text>
</comment>
<evidence type="ECO:0000313" key="4">
    <source>
        <dbReference type="Proteomes" id="UP001221757"/>
    </source>
</evidence>
<keyword evidence="2" id="KW-0812">Transmembrane</keyword>
<evidence type="ECO:0000256" key="2">
    <source>
        <dbReference type="SAM" id="Phobius"/>
    </source>
</evidence>
<evidence type="ECO:0000256" key="1">
    <source>
        <dbReference type="SAM" id="MobiDB-lite"/>
    </source>
</evidence>
<evidence type="ECO:0000313" key="3">
    <source>
        <dbReference type="EMBL" id="KAJ7626469.1"/>
    </source>
</evidence>
<keyword evidence="4" id="KW-1185">Reference proteome</keyword>
<feature type="transmembrane region" description="Helical" evidence="2">
    <location>
        <begin position="54"/>
        <end position="74"/>
    </location>
</feature>
<name>A0AAD7FIW9_MYCRO</name>
<feature type="transmembrane region" description="Helical" evidence="2">
    <location>
        <begin position="233"/>
        <end position="252"/>
    </location>
</feature>